<dbReference type="EMBL" id="RCMK01001554">
    <property type="protein sequence ID" value="KAG2892064.1"/>
    <property type="molecule type" value="Genomic_DNA"/>
</dbReference>
<sequence length="155" mass="17552">MSSSPTLFTSGDAESASVISHTCAIAPSLTSRRKFFQERPGSRVIDCVSQGGLATSMVRRHPEAPSTYSSTQTDSVGDLSLCTSSRRGINRRRFDFFFRRLDCELEDESHSLDDEPMLDCHLVQRKEPMLNRRRIIDLALPRGIIVQQHRNKKQI</sequence>
<organism evidence="1 2">
    <name type="scientific">Phytophthora cactorum</name>
    <dbReference type="NCBI Taxonomy" id="29920"/>
    <lineage>
        <taxon>Eukaryota</taxon>
        <taxon>Sar</taxon>
        <taxon>Stramenopiles</taxon>
        <taxon>Oomycota</taxon>
        <taxon>Peronosporomycetes</taxon>
        <taxon>Peronosporales</taxon>
        <taxon>Peronosporaceae</taxon>
        <taxon>Phytophthora</taxon>
    </lineage>
</organism>
<dbReference type="AlphaFoldDB" id="A0A8T1AWY5"/>
<proteinExistence type="predicted"/>
<dbReference type="Proteomes" id="UP000736787">
    <property type="component" value="Unassembled WGS sequence"/>
</dbReference>
<evidence type="ECO:0000313" key="1">
    <source>
        <dbReference type="EMBL" id="KAG2892064.1"/>
    </source>
</evidence>
<reference evidence="1" key="1">
    <citation type="submission" date="2018-10" db="EMBL/GenBank/DDBJ databases">
        <title>Effector identification in a new, highly contiguous assembly of the strawberry crown rot pathogen Phytophthora cactorum.</title>
        <authorList>
            <person name="Armitage A.D."/>
            <person name="Nellist C.F."/>
            <person name="Bates H."/>
            <person name="Vickerstaff R.J."/>
            <person name="Harrison R.J."/>
        </authorList>
    </citation>
    <scope>NUCLEOTIDE SEQUENCE</scope>
    <source>
        <strain evidence="1">4040</strain>
    </source>
</reference>
<gene>
    <name evidence="1" type="ORF">PC117_g24092</name>
</gene>
<name>A0A8T1AWY5_9STRA</name>
<comment type="caution">
    <text evidence="1">The sequence shown here is derived from an EMBL/GenBank/DDBJ whole genome shotgun (WGS) entry which is preliminary data.</text>
</comment>
<accession>A0A8T1AWY5</accession>
<evidence type="ECO:0000313" key="2">
    <source>
        <dbReference type="Proteomes" id="UP000736787"/>
    </source>
</evidence>
<protein>
    <submittedName>
        <fullName evidence="1">Uncharacterized protein</fullName>
    </submittedName>
</protein>
<dbReference type="VEuPathDB" id="FungiDB:PC110_g19411"/>